<dbReference type="Pfam" id="PF13619">
    <property type="entry name" value="KTSC"/>
    <property type="match status" value="1"/>
</dbReference>
<proteinExistence type="predicted"/>
<accession>A0A2T8HNN7</accession>
<gene>
    <name evidence="2" type="ORF">DC487_05520</name>
</gene>
<evidence type="ECO:0000313" key="2">
    <source>
        <dbReference type="EMBL" id="PVH27057.1"/>
    </source>
</evidence>
<reference evidence="2 3" key="1">
    <citation type="submission" date="2018-04" db="EMBL/GenBank/DDBJ databases">
        <title>Sphingobacterium cortibacter sp. nov.</title>
        <authorList>
            <person name="Li Y."/>
        </authorList>
    </citation>
    <scope>NUCLEOTIDE SEQUENCE [LARGE SCALE GENOMIC DNA]</scope>
    <source>
        <strain evidence="2 3">2c-3</strain>
    </source>
</reference>
<dbReference type="RefSeq" id="WP_116774912.1">
    <property type="nucleotide sequence ID" value="NZ_QDKG01000001.1"/>
</dbReference>
<sequence>MERKPVTSSNIASIGYDENSSTLEIEFLNNTIYQYFDVPHQIYQGIMSADSQGQYLAQNIKGTYRYSKI</sequence>
<organism evidence="2 3">
    <name type="scientific">Sphingobacterium corticibacter</name>
    <dbReference type="NCBI Taxonomy" id="2171749"/>
    <lineage>
        <taxon>Bacteria</taxon>
        <taxon>Pseudomonadati</taxon>
        <taxon>Bacteroidota</taxon>
        <taxon>Sphingobacteriia</taxon>
        <taxon>Sphingobacteriales</taxon>
        <taxon>Sphingobacteriaceae</taxon>
        <taxon>Sphingobacterium</taxon>
    </lineage>
</organism>
<dbReference type="OrthoDB" id="8450910at2"/>
<dbReference type="Proteomes" id="UP000245627">
    <property type="component" value="Unassembled WGS sequence"/>
</dbReference>
<evidence type="ECO:0000259" key="1">
    <source>
        <dbReference type="Pfam" id="PF13619"/>
    </source>
</evidence>
<protein>
    <submittedName>
        <fullName evidence="2">KTSC domain-containing protein</fullName>
    </submittedName>
</protein>
<dbReference type="InterPro" id="IPR025309">
    <property type="entry name" value="KTSC_dom"/>
</dbReference>
<keyword evidence="3" id="KW-1185">Reference proteome</keyword>
<evidence type="ECO:0000313" key="3">
    <source>
        <dbReference type="Proteomes" id="UP000245627"/>
    </source>
</evidence>
<dbReference type="EMBL" id="QDKG01000001">
    <property type="protein sequence ID" value="PVH27057.1"/>
    <property type="molecule type" value="Genomic_DNA"/>
</dbReference>
<comment type="caution">
    <text evidence="2">The sequence shown here is derived from an EMBL/GenBank/DDBJ whole genome shotgun (WGS) entry which is preliminary data.</text>
</comment>
<dbReference type="AlphaFoldDB" id="A0A2T8HNN7"/>
<name>A0A2T8HNN7_9SPHI</name>
<feature type="domain" description="KTSC" evidence="1">
    <location>
        <begin position="7"/>
        <end position="64"/>
    </location>
</feature>